<dbReference type="EMBL" id="JBBPBM010000561">
    <property type="protein sequence ID" value="KAK8494157.1"/>
    <property type="molecule type" value="Genomic_DNA"/>
</dbReference>
<keyword evidence="2" id="KW-1185">Reference proteome</keyword>
<evidence type="ECO:0000313" key="1">
    <source>
        <dbReference type="EMBL" id="KAK8494157.1"/>
    </source>
</evidence>
<proteinExistence type="predicted"/>
<comment type="caution">
    <text evidence="1">The sequence shown here is derived from an EMBL/GenBank/DDBJ whole genome shotgun (WGS) entry which is preliminary data.</text>
</comment>
<accession>A0ABR2ALX1</accession>
<name>A0ABR2ALX1_9ROSI</name>
<organism evidence="1 2">
    <name type="scientific">Hibiscus sabdariffa</name>
    <name type="common">roselle</name>
    <dbReference type="NCBI Taxonomy" id="183260"/>
    <lineage>
        <taxon>Eukaryota</taxon>
        <taxon>Viridiplantae</taxon>
        <taxon>Streptophyta</taxon>
        <taxon>Embryophyta</taxon>
        <taxon>Tracheophyta</taxon>
        <taxon>Spermatophyta</taxon>
        <taxon>Magnoliopsida</taxon>
        <taxon>eudicotyledons</taxon>
        <taxon>Gunneridae</taxon>
        <taxon>Pentapetalae</taxon>
        <taxon>rosids</taxon>
        <taxon>malvids</taxon>
        <taxon>Malvales</taxon>
        <taxon>Malvaceae</taxon>
        <taxon>Malvoideae</taxon>
        <taxon>Hibiscus</taxon>
    </lineage>
</organism>
<dbReference type="Proteomes" id="UP001472677">
    <property type="component" value="Unassembled WGS sequence"/>
</dbReference>
<reference evidence="1 2" key="1">
    <citation type="journal article" date="2024" name="G3 (Bethesda)">
        <title>Genome assembly of Hibiscus sabdariffa L. provides insights into metabolisms of medicinal natural products.</title>
        <authorList>
            <person name="Kim T."/>
        </authorList>
    </citation>
    <scope>NUCLEOTIDE SEQUENCE [LARGE SCALE GENOMIC DNA]</scope>
    <source>
        <strain evidence="1">TK-2024</strain>
        <tissue evidence="1">Old leaves</tissue>
    </source>
</reference>
<protein>
    <submittedName>
        <fullName evidence="1">Uncharacterized protein</fullName>
    </submittedName>
</protein>
<evidence type="ECO:0000313" key="2">
    <source>
        <dbReference type="Proteomes" id="UP001472677"/>
    </source>
</evidence>
<gene>
    <name evidence="1" type="ORF">V6N12_000569</name>
</gene>
<sequence length="119" mass="13095">MRGSYISSSLADPLEPPLVPNKLMLGANWRWWFRSTISIEIKLMEPPLGYKKIMYGASLIRGYNLGNSLETGPRKLSLGLNKEEEVGLRPGCDAMLTELGKYGPDRSPGCAVEHADSGK</sequence>